<organism evidence="1 2">
    <name type="scientific">Batillaria attramentaria</name>
    <dbReference type="NCBI Taxonomy" id="370345"/>
    <lineage>
        <taxon>Eukaryota</taxon>
        <taxon>Metazoa</taxon>
        <taxon>Spiralia</taxon>
        <taxon>Lophotrochozoa</taxon>
        <taxon>Mollusca</taxon>
        <taxon>Gastropoda</taxon>
        <taxon>Caenogastropoda</taxon>
        <taxon>Sorbeoconcha</taxon>
        <taxon>Cerithioidea</taxon>
        <taxon>Batillariidae</taxon>
        <taxon>Batillaria</taxon>
    </lineage>
</organism>
<reference evidence="1 2" key="1">
    <citation type="journal article" date="2023" name="Sci. Data">
        <title>Genome assembly of the Korean intertidal mud-creeper Batillaria attramentaria.</title>
        <authorList>
            <person name="Patra A.K."/>
            <person name="Ho P.T."/>
            <person name="Jun S."/>
            <person name="Lee S.J."/>
            <person name="Kim Y."/>
            <person name="Won Y.J."/>
        </authorList>
    </citation>
    <scope>NUCLEOTIDE SEQUENCE [LARGE SCALE GENOMIC DNA]</scope>
    <source>
        <strain evidence="1">Wonlab-2016</strain>
    </source>
</reference>
<protein>
    <submittedName>
        <fullName evidence="1">Uncharacterized protein</fullName>
    </submittedName>
</protein>
<evidence type="ECO:0000313" key="2">
    <source>
        <dbReference type="Proteomes" id="UP001519460"/>
    </source>
</evidence>
<name>A0ABD0LQR0_9CAEN</name>
<sequence length="283" mass="31182">MCPASYTYKYRIYNVHERGSSTTDTPPSTLSLDRRNVDSYRSMDTYRSLDRRNLDSYRSFARPRRQNAGHSLFYRSLGLIGLLATLKTCAGKLYIYLYWGSEVTSRPVSSPYSLYFILSLDSVGVLLRAPGYLKLTNWFDGGEVTYFTKDQQSEAGQRGENQYGPCKVFEAVPTAASSPHCLPPYGGCCITTGVHHCLLVPPRAKHEMGPSEAAKTKAGVGSEQLPTGGVRVSSVTSNVFAISRVKVKVVSSLLLQQGFCIIESPCMATRNAMLLRLHGPGPQ</sequence>
<dbReference type="AlphaFoldDB" id="A0ABD0LQR0"/>
<evidence type="ECO:0000313" key="1">
    <source>
        <dbReference type="EMBL" id="KAK7501905.1"/>
    </source>
</evidence>
<dbReference type="EMBL" id="JACVVK020000028">
    <property type="protein sequence ID" value="KAK7501905.1"/>
    <property type="molecule type" value="Genomic_DNA"/>
</dbReference>
<proteinExistence type="predicted"/>
<accession>A0ABD0LQR0</accession>
<comment type="caution">
    <text evidence="1">The sequence shown here is derived from an EMBL/GenBank/DDBJ whole genome shotgun (WGS) entry which is preliminary data.</text>
</comment>
<feature type="non-terminal residue" evidence="1">
    <location>
        <position position="283"/>
    </location>
</feature>
<gene>
    <name evidence="1" type="ORF">BaRGS_00006657</name>
</gene>
<dbReference type="Proteomes" id="UP001519460">
    <property type="component" value="Unassembled WGS sequence"/>
</dbReference>
<keyword evidence="2" id="KW-1185">Reference proteome</keyword>